<evidence type="ECO:0000256" key="6">
    <source>
        <dbReference type="SAM" id="Phobius"/>
    </source>
</evidence>
<keyword evidence="2" id="KW-1003">Cell membrane</keyword>
<sequence length="128" mass="14045">MKNAVLFLSQLLILISIYIGSNYIVELIHLPIPGSVLGMILLFVSLSMGIVKLKYIEKAAEYLIKHLALFFVPYAVGLMTYGDLIKTSGWKLLVMIVGSTVIGLVVTSGITQYLSSKGTKKHVRSDTI</sequence>
<gene>
    <name evidence="7" type="ORF">P5G62_015735</name>
</gene>
<comment type="caution">
    <text evidence="7">The sequence shown here is derived from an EMBL/GenBank/DDBJ whole genome shotgun (WGS) entry which is preliminary data.</text>
</comment>
<evidence type="ECO:0000313" key="8">
    <source>
        <dbReference type="Proteomes" id="UP001241748"/>
    </source>
</evidence>
<evidence type="ECO:0000256" key="3">
    <source>
        <dbReference type="ARBA" id="ARBA00022692"/>
    </source>
</evidence>
<keyword evidence="3 6" id="KW-0812">Transmembrane</keyword>
<dbReference type="PANTHER" id="PTHR33931:SF2">
    <property type="entry name" value="HOLIN-LIKE PROTEIN CIDA"/>
    <property type="match status" value="1"/>
</dbReference>
<dbReference type="Pfam" id="PF03788">
    <property type="entry name" value="LrgA"/>
    <property type="match status" value="1"/>
</dbReference>
<keyword evidence="4 6" id="KW-1133">Transmembrane helix</keyword>
<dbReference type="PANTHER" id="PTHR33931">
    <property type="entry name" value="HOLIN-LIKE PROTEIN CIDA-RELATED"/>
    <property type="match status" value="1"/>
</dbReference>
<feature type="transmembrane region" description="Helical" evidence="6">
    <location>
        <begin position="32"/>
        <end position="51"/>
    </location>
</feature>
<evidence type="ECO:0000313" key="7">
    <source>
        <dbReference type="EMBL" id="MFB3168568.1"/>
    </source>
</evidence>
<dbReference type="RefSeq" id="WP_306072886.1">
    <property type="nucleotide sequence ID" value="NZ_JAROBZ020000001.1"/>
</dbReference>
<accession>A0ABV4YV25</accession>
<evidence type="ECO:0000256" key="1">
    <source>
        <dbReference type="ARBA" id="ARBA00004651"/>
    </source>
</evidence>
<dbReference type="InterPro" id="IPR005538">
    <property type="entry name" value="LrgA/CidA"/>
</dbReference>
<reference evidence="7 8" key="1">
    <citation type="submission" date="2024-05" db="EMBL/GenBank/DDBJ databases">
        <authorList>
            <person name="Venkateswaran K."/>
        </authorList>
    </citation>
    <scope>NUCLEOTIDE SEQUENCE [LARGE SCALE GENOMIC DNA]</scope>
    <source>
        <strain evidence="7 8">179-C4-2-HS</strain>
    </source>
</reference>
<dbReference type="Proteomes" id="UP001241748">
    <property type="component" value="Unassembled WGS sequence"/>
</dbReference>
<organism evidence="7 8">
    <name type="scientific">Neobacillus driksii</name>
    <dbReference type="NCBI Taxonomy" id="3035913"/>
    <lineage>
        <taxon>Bacteria</taxon>
        <taxon>Bacillati</taxon>
        <taxon>Bacillota</taxon>
        <taxon>Bacilli</taxon>
        <taxon>Bacillales</taxon>
        <taxon>Bacillaceae</taxon>
        <taxon>Neobacillus</taxon>
    </lineage>
</organism>
<feature type="transmembrane region" description="Helical" evidence="6">
    <location>
        <begin position="93"/>
        <end position="114"/>
    </location>
</feature>
<keyword evidence="8" id="KW-1185">Reference proteome</keyword>
<name>A0ABV4YV25_9BACI</name>
<dbReference type="EMBL" id="JAROBZ020000001">
    <property type="protein sequence ID" value="MFB3168568.1"/>
    <property type="molecule type" value="Genomic_DNA"/>
</dbReference>
<evidence type="ECO:0000256" key="5">
    <source>
        <dbReference type="ARBA" id="ARBA00023136"/>
    </source>
</evidence>
<feature type="transmembrane region" description="Helical" evidence="6">
    <location>
        <begin position="63"/>
        <end position="81"/>
    </location>
</feature>
<comment type="subcellular location">
    <subcellularLocation>
        <location evidence="1">Cell membrane</location>
        <topology evidence="1">Multi-pass membrane protein</topology>
    </subcellularLocation>
</comment>
<protein>
    <submittedName>
        <fullName evidence="7">CidA/LrgA family protein</fullName>
    </submittedName>
</protein>
<proteinExistence type="predicted"/>
<evidence type="ECO:0000256" key="2">
    <source>
        <dbReference type="ARBA" id="ARBA00022475"/>
    </source>
</evidence>
<evidence type="ECO:0000256" key="4">
    <source>
        <dbReference type="ARBA" id="ARBA00022989"/>
    </source>
</evidence>
<keyword evidence="5 6" id="KW-0472">Membrane</keyword>